<sequence>MKAVRVETFGSTSKKEEAVLYTLTNENGMSASITNYGAALVKLNVPDKEGKLRDVVLGYDDVTGYEKGGGSFGAPVGRNANRIGGAVITIQDKTYELEKNDNGNNLHSGTNYYNKRIWNVGEKTDSKIEFVLHSPDGDQGYPGTLDMHVTYELTEDNELRLIYDAVPDQDTIINMTNHSYFNLDGHDSGNVLKELVTLDADYFTRADAQSIPTGELVDVTGTPMDFRMPRALGEAIDADYEAVRLGKGYDHNWVLKNNGKFDKVAQAVSEKSGIVMEVWTDLPGMQMYTANFLDNEHGKNGAVYGIRDAVCFETQYFPDAVHHENFASPICKKGMPYHTVTSYKFETK</sequence>
<evidence type="ECO:0000256" key="8">
    <source>
        <dbReference type="PIRNR" id="PIRNR005096"/>
    </source>
</evidence>
<dbReference type="CDD" id="cd09019">
    <property type="entry name" value="galactose_mutarotase_like"/>
    <property type="match status" value="1"/>
</dbReference>
<evidence type="ECO:0000256" key="1">
    <source>
        <dbReference type="ARBA" id="ARBA00001614"/>
    </source>
</evidence>
<keyword evidence="6 8" id="KW-0413">Isomerase</keyword>
<evidence type="ECO:0000256" key="2">
    <source>
        <dbReference type="ARBA" id="ARBA00005028"/>
    </source>
</evidence>
<evidence type="ECO:0000256" key="4">
    <source>
        <dbReference type="ARBA" id="ARBA00013185"/>
    </source>
</evidence>
<comment type="caution">
    <text evidence="9">The sequence shown here is derived from an EMBL/GenBank/DDBJ whole genome shotgun (WGS) entry which is preliminary data.</text>
</comment>
<accession>A0ABR7G8K3</accession>
<dbReference type="InterPro" id="IPR015443">
    <property type="entry name" value="Aldose_1-epimerase"/>
</dbReference>
<dbReference type="Gene3D" id="2.70.98.10">
    <property type="match status" value="1"/>
</dbReference>
<comment type="similarity">
    <text evidence="3 8">Belongs to the aldose epimerase family.</text>
</comment>
<dbReference type="PANTHER" id="PTHR10091:SF0">
    <property type="entry name" value="GALACTOSE MUTAROTASE"/>
    <property type="match status" value="1"/>
</dbReference>
<dbReference type="SUPFAM" id="SSF74650">
    <property type="entry name" value="Galactose mutarotase-like"/>
    <property type="match status" value="1"/>
</dbReference>
<name>A0ABR7G8K3_9FIRM</name>
<evidence type="ECO:0000313" key="9">
    <source>
        <dbReference type="EMBL" id="MBC5683777.1"/>
    </source>
</evidence>
<evidence type="ECO:0000256" key="5">
    <source>
        <dbReference type="ARBA" id="ARBA00014165"/>
    </source>
</evidence>
<dbReference type="InterPro" id="IPR018052">
    <property type="entry name" value="Ald1_epimerase_CS"/>
</dbReference>
<proteinExistence type="inferred from homology"/>
<comment type="pathway">
    <text evidence="2 8">Carbohydrate metabolism; hexose metabolism.</text>
</comment>
<gene>
    <name evidence="9" type="ORF">H8S40_09395</name>
</gene>
<evidence type="ECO:0000256" key="6">
    <source>
        <dbReference type="ARBA" id="ARBA00023235"/>
    </source>
</evidence>
<dbReference type="EC" id="5.1.3.3" evidence="4 8"/>
<dbReference type="RefSeq" id="WP_186865129.1">
    <property type="nucleotide sequence ID" value="NZ_JACOPE010000001.1"/>
</dbReference>
<dbReference type="InterPro" id="IPR008183">
    <property type="entry name" value="Aldose_1/G6P_1-epimerase"/>
</dbReference>
<dbReference type="PROSITE" id="PS00545">
    <property type="entry name" value="ALDOSE_1_EPIMERASE"/>
    <property type="match status" value="1"/>
</dbReference>
<keyword evidence="7 8" id="KW-0119">Carbohydrate metabolism</keyword>
<organism evidence="9 10">
    <name type="scientific">Ruminococcus hominis</name>
    <dbReference type="NCBI Taxonomy" id="2763065"/>
    <lineage>
        <taxon>Bacteria</taxon>
        <taxon>Bacillati</taxon>
        <taxon>Bacillota</taxon>
        <taxon>Clostridia</taxon>
        <taxon>Eubacteriales</taxon>
        <taxon>Oscillospiraceae</taxon>
        <taxon>Ruminococcus</taxon>
    </lineage>
</organism>
<protein>
    <recommendedName>
        <fullName evidence="5 8">Aldose 1-epimerase</fullName>
        <ecNumber evidence="4 8">5.1.3.3</ecNumber>
    </recommendedName>
</protein>
<dbReference type="Proteomes" id="UP000631576">
    <property type="component" value="Unassembled WGS sequence"/>
</dbReference>
<dbReference type="InterPro" id="IPR014718">
    <property type="entry name" value="GH-type_carb-bd"/>
</dbReference>
<dbReference type="Pfam" id="PF01263">
    <property type="entry name" value="Aldose_epim"/>
    <property type="match status" value="1"/>
</dbReference>
<dbReference type="PIRSF" id="PIRSF005096">
    <property type="entry name" value="GALM"/>
    <property type="match status" value="1"/>
</dbReference>
<evidence type="ECO:0000256" key="3">
    <source>
        <dbReference type="ARBA" id="ARBA00006206"/>
    </source>
</evidence>
<reference evidence="9 10" key="1">
    <citation type="submission" date="2020-08" db="EMBL/GenBank/DDBJ databases">
        <title>Genome public.</title>
        <authorList>
            <person name="Liu C."/>
            <person name="Sun Q."/>
        </authorList>
    </citation>
    <scope>NUCLEOTIDE SEQUENCE [LARGE SCALE GENOMIC DNA]</scope>
    <source>
        <strain evidence="9 10">NSJ-13</strain>
    </source>
</reference>
<evidence type="ECO:0000313" key="10">
    <source>
        <dbReference type="Proteomes" id="UP000631576"/>
    </source>
</evidence>
<dbReference type="InterPro" id="IPR011013">
    <property type="entry name" value="Gal_mutarotase_sf_dom"/>
</dbReference>
<dbReference type="PANTHER" id="PTHR10091">
    <property type="entry name" value="ALDOSE-1-EPIMERASE"/>
    <property type="match status" value="1"/>
</dbReference>
<dbReference type="InterPro" id="IPR047215">
    <property type="entry name" value="Galactose_mutarotase-like"/>
</dbReference>
<dbReference type="NCBIfam" id="NF008277">
    <property type="entry name" value="PRK11055.1"/>
    <property type="match status" value="1"/>
</dbReference>
<keyword evidence="10" id="KW-1185">Reference proteome</keyword>
<dbReference type="EMBL" id="JACOPE010000001">
    <property type="protein sequence ID" value="MBC5683777.1"/>
    <property type="molecule type" value="Genomic_DNA"/>
</dbReference>
<evidence type="ECO:0000256" key="7">
    <source>
        <dbReference type="ARBA" id="ARBA00023277"/>
    </source>
</evidence>
<comment type="catalytic activity">
    <reaction evidence="1 8">
        <text>alpha-D-glucose = beta-D-glucose</text>
        <dbReference type="Rhea" id="RHEA:10264"/>
        <dbReference type="ChEBI" id="CHEBI:15903"/>
        <dbReference type="ChEBI" id="CHEBI:17925"/>
        <dbReference type="EC" id="5.1.3.3"/>
    </reaction>
</comment>